<dbReference type="EC" id="2.7.13.3" evidence="3"/>
<keyword evidence="3" id="KW-0418">Kinase</keyword>
<keyword evidence="1" id="KW-1133">Transmembrane helix</keyword>
<feature type="transmembrane region" description="Helical" evidence="1">
    <location>
        <begin position="57"/>
        <end position="78"/>
    </location>
</feature>
<keyword evidence="3" id="KW-0808">Transferase</keyword>
<feature type="transmembrane region" description="Helical" evidence="1">
    <location>
        <begin position="90"/>
        <end position="113"/>
    </location>
</feature>
<dbReference type="EMBL" id="JBHSCL010000004">
    <property type="protein sequence ID" value="MFC4219766.1"/>
    <property type="molecule type" value="Genomic_DNA"/>
</dbReference>
<dbReference type="RefSeq" id="WP_379763127.1">
    <property type="nucleotide sequence ID" value="NZ_JBHSCL010000004.1"/>
</dbReference>
<dbReference type="PANTHER" id="PTHR34220">
    <property type="entry name" value="SENSOR HISTIDINE KINASE YPDA"/>
    <property type="match status" value="1"/>
</dbReference>
<feature type="transmembrane region" description="Helical" evidence="1">
    <location>
        <begin position="9"/>
        <end position="28"/>
    </location>
</feature>
<evidence type="ECO:0000259" key="2">
    <source>
        <dbReference type="Pfam" id="PF06580"/>
    </source>
</evidence>
<proteinExistence type="predicted"/>
<keyword evidence="1" id="KW-0472">Membrane</keyword>
<organism evidence="3 4">
    <name type="scientific">Flagellimonas marina</name>
    <dbReference type="NCBI Taxonomy" id="1775168"/>
    <lineage>
        <taxon>Bacteria</taxon>
        <taxon>Pseudomonadati</taxon>
        <taxon>Bacteroidota</taxon>
        <taxon>Flavobacteriia</taxon>
        <taxon>Flavobacteriales</taxon>
        <taxon>Flavobacteriaceae</taxon>
        <taxon>Flagellimonas</taxon>
    </lineage>
</organism>
<protein>
    <submittedName>
        <fullName evidence="3">Sensor histidine kinase</fullName>
        <ecNumber evidence="3">2.7.13.3</ecNumber>
    </submittedName>
</protein>
<feature type="domain" description="Signal transduction histidine kinase internal region" evidence="2">
    <location>
        <begin position="169"/>
        <end position="246"/>
    </location>
</feature>
<dbReference type="InterPro" id="IPR036890">
    <property type="entry name" value="HATPase_C_sf"/>
</dbReference>
<dbReference type="Proteomes" id="UP001595841">
    <property type="component" value="Unassembled WGS sequence"/>
</dbReference>
<keyword evidence="4" id="KW-1185">Reference proteome</keyword>
<evidence type="ECO:0000313" key="4">
    <source>
        <dbReference type="Proteomes" id="UP001595841"/>
    </source>
</evidence>
<dbReference type="SUPFAM" id="SSF55874">
    <property type="entry name" value="ATPase domain of HSP90 chaperone/DNA topoisomerase II/histidine kinase"/>
    <property type="match status" value="1"/>
</dbReference>
<dbReference type="Gene3D" id="3.30.565.10">
    <property type="entry name" value="Histidine kinase-like ATPase, C-terminal domain"/>
    <property type="match status" value="1"/>
</dbReference>
<comment type="caution">
    <text evidence="3">The sequence shown here is derived from an EMBL/GenBank/DDBJ whole genome shotgun (WGS) entry which is preliminary data.</text>
</comment>
<name>A0ABV8PME5_9FLAO</name>
<accession>A0ABV8PME5</accession>
<dbReference type="PANTHER" id="PTHR34220:SF7">
    <property type="entry name" value="SENSOR HISTIDINE KINASE YPDA"/>
    <property type="match status" value="1"/>
</dbReference>
<evidence type="ECO:0000256" key="1">
    <source>
        <dbReference type="SAM" id="Phobius"/>
    </source>
</evidence>
<dbReference type="GO" id="GO:0004673">
    <property type="term" value="F:protein histidine kinase activity"/>
    <property type="evidence" value="ECO:0007669"/>
    <property type="project" value="UniProtKB-EC"/>
</dbReference>
<evidence type="ECO:0000313" key="3">
    <source>
        <dbReference type="EMBL" id="MFC4219766.1"/>
    </source>
</evidence>
<feature type="transmembrane region" description="Helical" evidence="1">
    <location>
        <begin position="133"/>
        <end position="154"/>
    </location>
</feature>
<dbReference type="InterPro" id="IPR010559">
    <property type="entry name" value="Sig_transdc_His_kin_internal"/>
</dbReference>
<dbReference type="Pfam" id="PF06580">
    <property type="entry name" value="His_kinase"/>
    <property type="match status" value="1"/>
</dbReference>
<sequence length="361" mass="41751">MVRRTLVKIILHLLFWMGWVLFFHKILVLEVIPNIEIYGDSGNRVLDEVGSTSADPLPLLIVGAFFKAMASYLILYGIVRRHFQKNKVSFILIGVGVLGVAFFVESLVAKIIIDHSNSYESIHLDIWNNSNMMQYLILTILLISYLVIEQLILLDRKYLQMEKEKLKSELSFLKYQLNPHLLFNTLNNLFSMSQASGADEVSDGILKLSGIMRYMLYENKESQIPLTKEIDFLKQYADLQLLRVTDERKIKVDFTIEGDTSRAMIPAFVLAPFLENAFKHGVDTTKYSEIDVFLKVLDDKIQFEVRNKIFRNQKKLRSNEGGIGIVNLKKRLKILFPNAHELNQYELDDHYISKLTLHTKT</sequence>
<dbReference type="InterPro" id="IPR050640">
    <property type="entry name" value="Bact_2-comp_sensor_kinase"/>
</dbReference>
<reference evidence="4" key="1">
    <citation type="journal article" date="2019" name="Int. J. Syst. Evol. Microbiol.">
        <title>The Global Catalogue of Microorganisms (GCM) 10K type strain sequencing project: providing services to taxonomists for standard genome sequencing and annotation.</title>
        <authorList>
            <consortium name="The Broad Institute Genomics Platform"/>
            <consortium name="The Broad Institute Genome Sequencing Center for Infectious Disease"/>
            <person name="Wu L."/>
            <person name="Ma J."/>
        </authorList>
    </citation>
    <scope>NUCLEOTIDE SEQUENCE [LARGE SCALE GENOMIC DNA]</scope>
    <source>
        <strain evidence="4">CGMCC 1.15774</strain>
    </source>
</reference>
<keyword evidence="1" id="KW-0812">Transmembrane</keyword>
<gene>
    <name evidence="3" type="ORF">ACFOWS_06470</name>
</gene>